<proteinExistence type="predicted"/>
<dbReference type="Pfam" id="PF25137">
    <property type="entry name" value="ADH_Fe_C"/>
    <property type="match status" value="1"/>
</dbReference>
<dbReference type="InterPro" id="IPR056798">
    <property type="entry name" value="ADH_Fe_C"/>
</dbReference>
<dbReference type="SUPFAM" id="SSF56796">
    <property type="entry name" value="Dehydroquinate synthase-like"/>
    <property type="match status" value="1"/>
</dbReference>
<dbReference type="EMBL" id="UINC01082781">
    <property type="protein sequence ID" value="SVC27864.1"/>
    <property type="molecule type" value="Genomic_DNA"/>
</dbReference>
<accession>A0A382KSS9</accession>
<organism evidence="2">
    <name type="scientific">marine metagenome</name>
    <dbReference type="NCBI Taxonomy" id="408172"/>
    <lineage>
        <taxon>unclassified sequences</taxon>
        <taxon>metagenomes</taxon>
        <taxon>ecological metagenomes</taxon>
    </lineage>
</organism>
<protein>
    <recommendedName>
        <fullName evidence="1">Fe-containing alcohol dehydrogenase-like C-terminal domain-containing protein</fullName>
    </recommendedName>
</protein>
<feature type="domain" description="Fe-containing alcohol dehydrogenase-like C-terminal" evidence="1">
    <location>
        <begin position="2"/>
        <end position="77"/>
    </location>
</feature>
<dbReference type="AlphaFoldDB" id="A0A382KSS9"/>
<evidence type="ECO:0000313" key="2">
    <source>
        <dbReference type="EMBL" id="SVC27864.1"/>
    </source>
</evidence>
<dbReference type="Gene3D" id="1.20.1090.10">
    <property type="entry name" value="Dehydroquinate synthase-like - alpha domain"/>
    <property type="match status" value="1"/>
</dbReference>
<reference evidence="2" key="1">
    <citation type="submission" date="2018-05" db="EMBL/GenBank/DDBJ databases">
        <authorList>
            <person name="Lanie J.A."/>
            <person name="Ng W.-L."/>
            <person name="Kazmierczak K.M."/>
            <person name="Andrzejewski T.M."/>
            <person name="Davidsen T.M."/>
            <person name="Wayne K.J."/>
            <person name="Tettelin H."/>
            <person name="Glass J.I."/>
            <person name="Rusch D."/>
            <person name="Podicherti R."/>
            <person name="Tsui H.-C.T."/>
            <person name="Winkler M.E."/>
        </authorList>
    </citation>
    <scope>NUCLEOTIDE SEQUENCE</scope>
</reference>
<sequence>DKYERISRSMGLPESSDLAEVVENLNNQIGLPRNLGEMGIVEDMIPDLAQHSVVDVCSFTNPVIPSLEDYENLFVEAIG</sequence>
<feature type="non-terminal residue" evidence="2">
    <location>
        <position position="1"/>
    </location>
</feature>
<gene>
    <name evidence="2" type="ORF">METZ01_LOCUS280718</name>
</gene>
<name>A0A382KSS9_9ZZZZ</name>
<evidence type="ECO:0000259" key="1">
    <source>
        <dbReference type="Pfam" id="PF25137"/>
    </source>
</evidence>